<dbReference type="GO" id="GO:0071555">
    <property type="term" value="P:cell wall organization"/>
    <property type="evidence" value="ECO:0007669"/>
    <property type="project" value="UniProtKB-KW"/>
</dbReference>
<feature type="active site" evidence="19">
    <location>
        <position position="331"/>
    </location>
</feature>
<dbReference type="InterPro" id="IPR016167">
    <property type="entry name" value="FAD-bd_PCMH_sub1"/>
</dbReference>
<dbReference type="NCBIfam" id="NF000755">
    <property type="entry name" value="PRK00046.1"/>
    <property type="match status" value="1"/>
</dbReference>
<dbReference type="GO" id="GO:0009252">
    <property type="term" value="P:peptidoglycan biosynthetic process"/>
    <property type="evidence" value="ECO:0007669"/>
    <property type="project" value="UniProtKB-UniRule"/>
</dbReference>
<keyword evidence="7 19" id="KW-0963">Cytoplasm</keyword>
<dbReference type="Gene3D" id="3.30.43.10">
    <property type="entry name" value="Uridine Diphospho-n-acetylenolpyruvylglucosamine Reductase, domain 2"/>
    <property type="match status" value="1"/>
</dbReference>
<accession>A0A4Q4KQL5</accession>
<proteinExistence type="inferred from homology"/>
<dbReference type="Pfam" id="PF02873">
    <property type="entry name" value="MurB_C"/>
    <property type="match status" value="1"/>
</dbReference>
<dbReference type="InterPro" id="IPR036318">
    <property type="entry name" value="FAD-bd_PCMH-like_sf"/>
</dbReference>
<evidence type="ECO:0000256" key="13">
    <source>
        <dbReference type="ARBA" id="ARBA00022984"/>
    </source>
</evidence>
<dbReference type="GO" id="GO:0071949">
    <property type="term" value="F:FAD binding"/>
    <property type="evidence" value="ECO:0007669"/>
    <property type="project" value="InterPro"/>
</dbReference>
<dbReference type="InterPro" id="IPR016169">
    <property type="entry name" value="FAD-bd_PCMH_sub2"/>
</dbReference>
<dbReference type="GO" id="GO:0051301">
    <property type="term" value="P:cell division"/>
    <property type="evidence" value="ECO:0007669"/>
    <property type="project" value="UniProtKB-KW"/>
</dbReference>
<feature type="active site" description="Proton donor" evidence="19">
    <location>
        <position position="235"/>
    </location>
</feature>
<comment type="caution">
    <text evidence="21">The sequence shown here is derived from an EMBL/GenBank/DDBJ whole genome shotgun (WGS) entry which is preliminary data.</text>
</comment>
<dbReference type="GO" id="GO:0008360">
    <property type="term" value="P:regulation of cell shape"/>
    <property type="evidence" value="ECO:0007669"/>
    <property type="project" value="UniProtKB-KW"/>
</dbReference>
<keyword evidence="9 19" id="KW-0285">Flavoprotein</keyword>
<evidence type="ECO:0000256" key="10">
    <source>
        <dbReference type="ARBA" id="ARBA00022827"/>
    </source>
</evidence>
<keyword evidence="15 19" id="KW-0131">Cell cycle</keyword>
<dbReference type="InterPro" id="IPR036635">
    <property type="entry name" value="MurB_C_sf"/>
</dbReference>
<comment type="function">
    <text evidence="2 19">Cell wall formation.</text>
</comment>
<dbReference type="InterPro" id="IPR003170">
    <property type="entry name" value="MurB"/>
</dbReference>
<evidence type="ECO:0000256" key="16">
    <source>
        <dbReference type="ARBA" id="ARBA00023316"/>
    </source>
</evidence>
<keyword evidence="16 19" id="KW-0961">Cell wall biogenesis/degradation</keyword>
<dbReference type="SUPFAM" id="SSF56176">
    <property type="entry name" value="FAD-binding/transporter-associated domain-like"/>
    <property type="match status" value="1"/>
</dbReference>
<dbReference type="GO" id="GO:0008762">
    <property type="term" value="F:UDP-N-acetylmuramate dehydrogenase activity"/>
    <property type="evidence" value="ECO:0007669"/>
    <property type="project" value="UniProtKB-UniRule"/>
</dbReference>
<evidence type="ECO:0000256" key="12">
    <source>
        <dbReference type="ARBA" id="ARBA00022960"/>
    </source>
</evidence>
<dbReference type="InterPro" id="IPR016166">
    <property type="entry name" value="FAD-bd_PCMH"/>
</dbReference>
<keyword evidence="12 19" id="KW-0133">Cell shape</keyword>
<dbReference type="PANTHER" id="PTHR21071:SF4">
    <property type="entry name" value="UDP-N-ACETYLENOLPYRUVOYLGLUCOSAMINE REDUCTASE"/>
    <property type="match status" value="1"/>
</dbReference>
<dbReference type="Pfam" id="PF01565">
    <property type="entry name" value="FAD_binding_4"/>
    <property type="match status" value="1"/>
</dbReference>
<evidence type="ECO:0000256" key="19">
    <source>
        <dbReference type="HAMAP-Rule" id="MF_00037"/>
    </source>
</evidence>
<evidence type="ECO:0000256" key="1">
    <source>
        <dbReference type="ARBA" id="ARBA00001974"/>
    </source>
</evidence>
<dbReference type="InterPro" id="IPR006094">
    <property type="entry name" value="Oxid_FAD_bind_N"/>
</dbReference>
<dbReference type="HAMAP" id="MF_00037">
    <property type="entry name" value="MurB"/>
    <property type="match status" value="1"/>
</dbReference>
<keyword evidence="11 19" id="KW-0521">NADP</keyword>
<evidence type="ECO:0000259" key="20">
    <source>
        <dbReference type="PROSITE" id="PS51387"/>
    </source>
</evidence>
<dbReference type="GO" id="GO:0005829">
    <property type="term" value="C:cytosol"/>
    <property type="evidence" value="ECO:0007669"/>
    <property type="project" value="TreeGrafter"/>
</dbReference>
<evidence type="ECO:0000313" key="21">
    <source>
        <dbReference type="EMBL" id="RYM35187.1"/>
    </source>
</evidence>
<evidence type="ECO:0000256" key="11">
    <source>
        <dbReference type="ARBA" id="ARBA00022857"/>
    </source>
</evidence>
<evidence type="ECO:0000256" key="3">
    <source>
        <dbReference type="ARBA" id="ARBA00004496"/>
    </source>
</evidence>
<evidence type="ECO:0000256" key="4">
    <source>
        <dbReference type="ARBA" id="ARBA00004752"/>
    </source>
</evidence>
<evidence type="ECO:0000256" key="18">
    <source>
        <dbReference type="ARBA" id="ARBA00048914"/>
    </source>
</evidence>
<dbReference type="Proteomes" id="UP000293952">
    <property type="component" value="Unassembled WGS sequence"/>
</dbReference>
<evidence type="ECO:0000256" key="2">
    <source>
        <dbReference type="ARBA" id="ARBA00003921"/>
    </source>
</evidence>
<protein>
    <recommendedName>
        <fullName evidence="6 19">UDP-N-acetylenolpyruvoylglucosamine reductase</fullName>
        <ecNumber evidence="5 19">1.3.1.98</ecNumber>
    </recommendedName>
    <alternativeName>
        <fullName evidence="17 19">UDP-N-acetylmuramate dehydrogenase</fullName>
    </alternativeName>
</protein>
<comment type="subcellular location">
    <subcellularLocation>
        <location evidence="3 19">Cytoplasm</location>
    </subcellularLocation>
</comment>
<evidence type="ECO:0000256" key="14">
    <source>
        <dbReference type="ARBA" id="ARBA00023002"/>
    </source>
</evidence>
<evidence type="ECO:0000256" key="9">
    <source>
        <dbReference type="ARBA" id="ARBA00022630"/>
    </source>
</evidence>
<dbReference type="PANTHER" id="PTHR21071">
    <property type="entry name" value="UDP-N-ACETYLENOLPYRUVOYLGLUCOSAMINE REDUCTASE"/>
    <property type="match status" value="1"/>
</dbReference>
<dbReference type="NCBIfam" id="TIGR00179">
    <property type="entry name" value="murB"/>
    <property type="match status" value="1"/>
</dbReference>
<dbReference type="EMBL" id="SETE01000002">
    <property type="protein sequence ID" value="RYM35187.1"/>
    <property type="molecule type" value="Genomic_DNA"/>
</dbReference>
<dbReference type="UniPathway" id="UPA00219"/>
<keyword evidence="13 19" id="KW-0573">Peptidoglycan synthesis</keyword>
<evidence type="ECO:0000256" key="6">
    <source>
        <dbReference type="ARBA" id="ARBA00015188"/>
    </source>
</evidence>
<evidence type="ECO:0000256" key="17">
    <source>
        <dbReference type="ARBA" id="ARBA00031026"/>
    </source>
</evidence>
<feature type="domain" description="FAD-binding PCMH-type" evidence="20">
    <location>
        <begin position="15"/>
        <end position="185"/>
    </location>
</feature>
<name>A0A4Q4KQL5_9FLAO</name>
<evidence type="ECO:0000256" key="15">
    <source>
        <dbReference type="ARBA" id="ARBA00023306"/>
    </source>
</evidence>
<dbReference type="AlphaFoldDB" id="A0A4Q4KQL5"/>
<keyword evidence="8 19" id="KW-0132">Cell division</keyword>
<comment type="catalytic activity">
    <reaction evidence="18 19">
        <text>UDP-N-acetyl-alpha-D-muramate + NADP(+) = UDP-N-acetyl-3-O-(1-carboxyvinyl)-alpha-D-glucosamine + NADPH + H(+)</text>
        <dbReference type="Rhea" id="RHEA:12248"/>
        <dbReference type="ChEBI" id="CHEBI:15378"/>
        <dbReference type="ChEBI" id="CHEBI:57783"/>
        <dbReference type="ChEBI" id="CHEBI:58349"/>
        <dbReference type="ChEBI" id="CHEBI:68483"/>
        <dbReference type="ChEBI" id="CHEBI:70757"/>
        <dbReference type="EC" id="1.3.1.98"/>
    </reaction>
</comment>
<reference evidence="21 22" key="1">
    <citation type="submission" date="2019-02" db="EMBL/GenBank/DDBJ databases">
        <title>Genome sequence of the sea-ice species Brumimicrobium glaciale.</title>
        <authorList>
            <person name="Bowman J.P."/>
        </authorList>
    </citation>
    <scope>NUCLEOTIDE SEQUENCE [LARGE SCALE GENOMIC DNA]</scope>
    <source>
        <strain evidence="21 22">IC156</strain>
    </source>
</reference>
<feature type="active site" evidence="19">
    <location>
        <position position="161"/>
    </location>
</feature>
<comment type="pathway">
    <text evidence="4 19">Cell wall biogenesis; peptidoglycan biosynthesis.</text>
</comment>
<dbReference type="EC" id="1.3.1.98" evidence="5 19"/>
<evidence type="ECO:0000256" key="8">
    <source>
        <dbReference type="ARBA" id="ARBA00022618"/>
    </source>
</evidence>
<keyword evidence="14 19" id="KW-0560">Oxidoreductase</keyword>
<dbReference type="SUPFAM" id="SSF56194">
    <property type="entry name" value="Uridine diphospho-N-Acetylenolpyruvylglucosamine reductase, MurB, C-terminal domain"/>
    <property type="match status" value="1"/>
</dbReference>
<comment type="cofactor">
    <cofactor evidence="1 19">
        <name>FAD</name>
        <dbReference type="ChEBI" id="CHEBI:57692"/>
    </cofactor>
</comment>
<dbReference type="InterPro" id="IPR011601">
    <property type="entry name" value="MurB_C"/>
</dbReference>
<dbReference type="PROSITE" id="PS51387">
    <property type="entry name" value="FAD_PCMH"/>
    <property type="match status" value="1"/>
</dbReference>
<comment type="similarity">
    <text evidence="19">Belongs to the MurB family.</text>
</comment>
<gene>
    <name evidence="19" type="primary">murB</name>
    <name evidence="21" type="ORF">ERX46_05650</name>
</gene>
<evidence type="ECO:0000313" key="22">
    <source>
        <dbReference type="Proteomes" id="UP000293952"/>
    </source>
</evidence>
<dbReference type="Gene3D" id="3.90.78.10">
    <property type="entry name" value="UDP-N-acetylenolpyruvoylglucosamine reductase, C-terminal domain"/>
    <property type="match status" value="1"/>
</dbReference>
<evidence type="ECO:0000256" key="5">
    <source>
        <dbReference type="ARBA" id="ARBA00012518"/>
    </source>
</evidence>
<keyword evidence="10 19" id="KW-0274">FAD</keyword>
<keyword evidence="22" id="KW-1185">Reference proteome</keyword>
<sequence>MLQENVNLKPFNTFGITVHSKYFATFSSIKVLQTLLSEVKDRNLLILGGGSNVLFQGDYDGVILRNEIKGIELIQETDKEVILKVGAGENWHELVLHAIKKGWGGIENLSLIPGSVGASPMQNIGAYGVEIKDVFESLEALEIATGQIRTFSHEDCQFGYRESVFKKELKDKFVITSVNYKLRRSSQLNTSYGAIEEELNLRKITEPSIKDVSDAVIAIRQSKLPDPKKIGNAGSFFKNPVIPTKQYVELQKRYANIPSYKVDELNVKVPAGWLIDQSGWKGKTIGDYGVHKRQALVLVNYKDAKGVDILNLSEQIIQDIFEGYGIKLEREVNIIH</sequence>
<dbReference type="Gene3D" id="3.30.465.10">
    <property type="match status" value="1"/>
</dbReference>
<evidence type="ECO:0000256" key="7">
    <source>
        <dbReference type="ARBA" id="ARBA00022490"/>
    </source>
</evidence>
<organism evidence="21 22">
    <name type="scientific">Brumimicrobium glaciale</name>
    <dbReference type="NCBI Taxonomy" id="200475"/>
    <lineage>
        <taxon>Bacteria</taxon>
        <taxon>Pseudomonadati</taxon>
        <taxon>Bacteroidota</taxon>
        <taxon>Flavobacteriia</taxon>
        <taxon>Flavobacteriales</taxon>
        <taxon>Crocinitomicaceae</taxon>
        <taxon>Brumimicrobium</taxon>
    </lineage>
</organism>
<dbReference type="RefSeq" id="WP_130093195.1">
    <property type="nucleotide sequence ID" value="NZ_SETE01000002.1"/>
</dbReference>
<dbReference type="OrthoDB" id="9804753at2"/>